<proteinExistence type="predicted"/>
<organism evidence="1 2">
    <name type="scientific">Gymnopus androsaceus JB14</name>
    <dbReference type="NCBI Taxonomy" id="1447944"/>
    <lineage>
        <taxon>Eukaryota</taxon>
        <taxon>Fungi</taxon>
        <taxon>Dikarya</taxon>
        <taxon>Basidiomycota</taxon>
        <taxon>Agaricomycotina</taxon>
        <taxon>Agaricomycetes</taxon>
        <taxon>Agaricomycetidae</taxon>
        <taxon>Agaricales</taxon>
        <taxon>Marasmiineae</taxon>
        <taxon>Omphalotaceae</taxon>
        <taxon>Gymnopus</taxon>
    </lineage>
</organism>
<sequence length="362" mass="41078">MEAIWAALAFHGAFPDFEKLMSQEGQALQPCPLYYLYLAFKFHLEYGLSEFKGSKHGQAEPLTQIRDNFRKTLLRIGAVNGEIGSMQDSIGWLDFIVKSRSLPVNEDGVQFFTMQTQDVQICLEKDKNLHFQTCWRKVYIEDYISEKESCSGKCIETHFICNIPVIWTIRPDIADGKYWDFPLQLFPLSKEEAQKHGVVYDLVARIYSSDDHFITSTIIPTTQRTQAVFVYNGVCHNGYSQIMPGNVSELMAGKFPKCKAGYHPHAAIYKLKGGLGAQMRFKQVLQAKSKALTEINLQPDLTGTLDSSKWTAHVEHNGRSHDYNLMPEYDFATTKLGAIIKKQISRSLKAADTKEDLKALTK</sequence>
<gene>
    <name evidence="1" type="ORF">BT96DRAFT_1010535</name>
</gene>
<evidence type="ECO:0000313" key="1">
    <source>
        <dbReference type="EMBL" id="KAE9382508.1"/>
    </source>
</evidence>
<protein>
    <submittedName>
        <fullName evidence="1">Uncharacterized protein</fullName>
    </submittedName>
</protein>
<name>A0A6A4GAR3_9AGAR</name>
<dbReference type="AlphaFoldDB" id="A0A6A4GAR3"/>
<keyword evidence="2" id="KW-1185">Reference proteome</keyword>
<dbReference type="Proteomes" id="UP000799118">
    <property type="component" value="Unassembled WGS sequence"/>
</dbReference>
<evidence type="ECO:0000313" key="2">
    <source>
        <dbReference type="Proteomes" id="UP000799118"/>
    </source>
</evidence>
<accession>A0A6A4GAR3</accession>
<reference evidence="1" key="1">
    <citation type="journal article" date="2019" name="Environ. Microbiol.">
        <title>Fungal ecological strategies reflected in gene transcription - a case study of two litter decomposers.</title>
        <authorList>
            <person name="Barbi F."/>
            <person name="Kohler A."/>
            <person name="Barry K."/>
            <person name="Baskaran P."/>
            <person name="Daum C."/>
            <person name="Fauchery L."/>
            <person name="Ihrmark K."/>
            <person name="Kuo A."/>
            <person name="LaButti K."/>
            <person name="Lipzen A."/>
            <person name="Morin E."/>
            <person name="Grigoriev I.V."/>
            <person name="Henrissat B."/>
            <person name="Lindahl B."/>
            <person name="Martin F."/>
        </authorList>
    </citation>
    <scope>NUCLEOTIDE SEQUENCE</scope>
    <source>
        <strain evidence="1">JB14</strain>
    </source>
</reference>
<dbReference type="EMBL" id="ML771441">
    <property type="protein sequence ID" value="KAE9382508.1"/>
    <property type="molecule type" value="Genomic_DNA"/>
</dbReference>
<dbReference type="OrthoDB" id="3060192at2759"/>